<dbReference type="PANTHER" id="PTHR46147:SF1">
    <property type="entry name" value="HISTONE-LYSINE N-METHYLTRANSFERASE ASH1L"/>
    <property type="match status" value="1"/>
</dbReference>
<sequence>MDPRNSAMLGLASDSEGFLGKAPRWQNWHLGGQRGSGARRLRQGRGGREEEKPRRERRRGRNAERCSTEQQFSVKETNFSEGNLKLKIGLSQEDEKTTQKSGELCVQARHKNQHQAATEAPKSGKMTEEKSEHGAANRWGLEMVWVLDFISGVRTGSIFDFYLWSYQKSNHF</sequence>
<feature type="region of interest" description="Disordered" evidence="3">
    <location>
        <begin position="25"/>
        <end position="70"/>
    </location>
</feature>
<dbReference type="OrthoDB" id="9937744at2759"/>
<keyword evidence="2" id="KW-0539">Nucleus</keyword>
<dbReference type="PANTHER" id="PTHR46147">
    <property type="entry name" value="HISTONE-LYSINE N-METHYLTRANSFERASE ASH1"/>
    <property type="match status" value="1"/>
</dbReference>
<reference evidence="4" key="1">
    <citation type="submission" date="2025-08" db="UniProtKB">
        <authorList>
            <consortium name="Ensembl"/>
        </authorList>
    </citation>
    <scope>IDENTIFICATION</scope>
</reference>
<evidence type="ECO:0000256" key="1">
    <source>
        <dbReference type="ARBA" id="ARBA00004123"/>
    </source>
</evidence>
<keyword evidence="5" id="KW-1185">Reference proteome</keyword>
<evidence type="ECO:0000256" key="2">
    <source>
        <dbReference type="ARBA" id="ARBA00023242"/>
    </source>
</evidence>
<protein>
    <submittedName>
        <fullName evidence="4">Uncharacterized protein</fullName>
    </submittedName>
</protein>
<name>A0A8C5X2R1_9PASS</name>
<dbReference type="Ensembl" id="ENSMCST00000006724.1">
    <property type="protein sequence ID" value="ENSMCSP00000006570.1"/>
    <property type="gene ID" value="ENSMCSG00000004734.1"/>
</dbReference>
<dbReference type="AlphaFoldDB" id="A0A8C5X2R1"/>
<evidence type="ECO:0000313" key="5">
    <source>
        <dbReference type="Proteomes" id="UP000694560"/>
    </source>
</evidence>
<dbReference type="GO" id="GO:0042800">
    <property type="term" value="F:histone H3K4 methyltransferase activity"/>
    <property type="evidence" value="ECO:0007669"/>
    <property type="project" value="TreeGrafter"/>
</dbReference>
<evidence type="ECO:0000313" key="4">
    <source>
        <dbReference type="Ensembl" id="ENSMCSP00000006570.1"/>
    </source>
</evidence>
<evidence type="ECO:0000256" key="3">
    <source>
        <dbReference type="SAM" id="MobiDB-lite"/>
    </source>
</evidence>
<accession>A0A8C5X2R1</accession>
<feature type="region of interest" description="Disordered" evidence="3">
    <location>
        <begin position="112"/>
        <end position="133"/>
    </location>
</feature>
<comment type="subcellular location">
    <subcellularLocation>
        <location evidence="1">Nucleus</location>
    </subcellularLocation>
</comment>
<organism evidence="4 5">
    <name type="scientific">Malurus cyaneus samueli</name>
    <dbReference type="NCBI Taxonomy" id="2593467"/>
    <lineage>
        <taxon>Eukaryota</taxon>
        <taxon>Metazoa</taxon>
        <taxon>Chordata</taxon>
        <taxon>Craniata</taxon>
        <taxon>Vertebrata</taxon>
        <taxon>Euteleostomi</taxon>
        <taxon>Archelosauria</taxon>
        <taxon>Archosauria</taxon>
        <taxon>Dinosauria</taxon>
        <taxon>Saurischia</taxon>
        <taxon>Theropoda</taxon>
        <taxon>Coelurosauria</taxon>
        <taxon>Aves</taxon>
        <taxon>Neognathae</taxon>
        <taxon>Neoaves</taxon>
        <taxon>Telluraves</taxon>
        <taxon>Australaves</taxon>
        <taxon>Passeriformes</taxon>
        <taxon>Meliphagoidea</taxon>
        <taxon>Maluridae</taxon>
        <taxon>Malurus</taxon>
    </lineage>
</organism>
<dbReference type="Proteomes" id="UP000694560">
    <property type="component" value="Unplaced"/>
</dbReference>
<dbReference type="GO" id="GO:0005654">
    <property type="term" value="C:nucleoplasm"/>
    <property type="evidence" value="ECO:0007669"/>
    <property type="project" value="TreeGrafter"/>
</dbReference>
<reference evidence="4" key="2">
    <citation type="submission" date="2025-09" db="UniProtKB">
        <authorList>
            <consortium name="Ensembl"/>
        </authorList>
    </citation>
    <scope>IDENTIFICATION</scope>
</reference>
<dbReference type="GO" id="GO:0006355">
    <property type="term" value="P:regulation of DNA-templated transcription"/>
    <property type="evidence" value="ECO:0007669"/>
    <property type="project" value="TreeGrafter"/>
</dbReference>
<proteinExistence type="predicted"/>